<dbReference type="EMBL" id="FOLT01000004">
    <property type="protein sequence ID" value="SFC22434.1"/>
    <property type="molecule type" value="Genomic_DNA"/>
</dbReference>
<proteinExistence type="predicted"/>
<sequence>MTEVNNFEDKCIAEDSQILISTLKKRFEVHTYRHAGITWSDVLNRLENNDKALATLQAMEQTKGEPDVVGRDASTGELLFFDCSKETPKGRRKVCYDDAALKSRKKFPPEDSAVNMTEQMGIKLLDENQYRHLQQLEECDSRTSSWIRTPEKIRALGGALFCDRRYDTVFVYHNGADSYYGSRGFRGCLKV</sequence>
<dbReference type="InterPro" id="IPR025352">
    <property type="entry name" value="DUF4256"/>
</dbReference>
<dbReference type="STRING" id="753702.SAMN04488102_10439"/>
<dbReference type="Proteomes" id="UP000199612">
    <property type="component" value="Unassembled WGS sequence"/>
</dbReference>
<name>A0A1I1HEP0_9LACT</name>
<dbReference type="Pfam" id="PF14066">
    <property type="entry name" value="DUF4256"/>
    <property type="match status" value="1"/>
</dbReference>
<dbReference type="AlphaFoldDB" id="A0A1I1HEP0"/>
<organism evidence="1 2">
    <name type="scientific">Alkalibacterium subtropicum</name>
    <dbReference type="NCBI Taxonomy" id="753702"/>
    <lineage>
        <taxon>Bacteria</taxon>
        <taxon>Bacillati</taxon>
        <taxon>Bacillota</taxon>
        <taxon>Bacilli</taxon>
        <taxon>Lactobacillales</taxon>
        <taxon>Carnobacteriaceae</taxon>
        <taxon>Alkalibacterium</taxon>
    </lineage>
</organism>
<evidence type="ECO:0000313" key="1">
    <source>
        <dbReference type="EMBL" id="SFC22434.1"/>
    </source>
</evidence>
<keyword evidence="2" id="KW-1185">Reference proteome</keyword>
<protein>
    <recommendedName>
        <fullName evidence="3">DUF4256 domain-containing protein</fullName>
    </recommendedName>
</protein>
<reference evidence="2" key="1">
    <citation type="submission" date="2016-10" db="EMBL/GenBank/DDBJ databases">
        <authorList>
            <person name="Varghese N."/>
            <person name="Submissions S."/>
        </authorList>
    </citation>
    <scope>NUCLEOTIDE SEQUENCE [LARGE SCALE GENOMIC DNA]</scope>
    <source>
        <strain evidence="2">DSM 23664</strain>
    </source>
</reference>
<accession>A0A1I1HEP0</accession>
<evidence type="ECO:0008006" key="3">
    <source>
        <dbReference type="Google" id="ProtNLM"/>
    </source>
</evidence>
<gene>
    <name evidence="1" type="ORF">SAMN04488102_10439</name>
</gene>
<evidence type="ECO:0000313" key="2">
    <source>
        <dbReference type="Proteomes" id="UP000199612"/>
    </source>
</evidence>